<name>A0A1I6QPB5_9SPHI</name>
<dbReference type="EMBL" id="FOZZ01000002">
    <property type="protein sequence ID" value="SFS54244.1"/>
    <property type="molecule type" value="Genomic_DNA"/>
</dbReference>
<organism evidence="2 3">
    <name type="scientific">Sphingobacterium wenxiniae</name>
    <dbReference type="NCBI Taxonomy" id="683125"/>
    <lineage>
        <taxon>Bacteria</taxon>
        <taxon>Pseudomonadati</taxon>
        <taxon>Bacteroidota</taxon>
        <taxon>Sphingobacteriia</taxon>
        <taxon>Sphingobacteriales</taxon>
        <taxon>Sphingobacteriaceae</taxon>
        <taxon>Sphingobacterium</taxon>
    </lineage>
</organism>
<dbReference type="RefSeq" id="WP_093363982.1">
    <property type="nucleotide sequence ID" value="NZ_FOZZ01000002.1"/>
</dbReference>
<sequence length="215" mass="24737">MQRLLLIILVSFFFITSCHKSTPKGILPEQQMVELMTEVHTIDGYLNTLPIDSSRRVIDGLYGQVFAKYNLDSISFQQNVSYYLGNAVKAKGIYAEITKNLRDYENVYRKEDSLRNVVLSDSIRRVNYFEKQKEEAHKLIFEYPKDTVAYNHLEAFASVMERLGIRVDNPKPSVAIPSVSPEVQPLMEENNSEPIALDSVSPRPIRQLRPERIVQ</sequence>
<dbReference type="Pfam" id="PF14129">
    <property type="entry name" value="DUF4296"/>
    <property type="match status" value="1"/>
</dbReference>
<gene>
    <name evidence="2" type="ORF">SAMN05660206_102453</name>
</gene>
<dbReference type="OrthoDB" id="678784at2"/>
<reference evidence="2 3" key="1">
    <citation type="submission" date="2016-10" db="EMBL/GenBank/DDBJ databases">
        <authorList>
            <person name="de Groot N.N."/>
        </authorList>
    </citation>
    <scope>NUCLEOTIDE SEQUENCE [LARGE SCALE GENOMIC DNA]</scope>
    <source>
        <strain evidence="2 3">DSM 22789</strain>
    </source>
</reference>
<dbReference type="AlphaFoldDB" id="A0A1I6QPB5"/>
<dbReference type="PROSITE" id="PS51257">
    <property type="entry name" value="PROKAR_LIPOPROTEIN"/>
    <property type="match status" value="1"/>
</dbReference>
<dbReference type="Proteomes" id="UP000198785">
    <property type="component" value="Unassembled WGS sequence"/>
</dbReference>
<protein>
    <recommendedName>
        <fullName evidence="1">DUF4296 domain-containing protein</fullName>
    </recommendedName>
</protein>
<accession>A0A1I6QPB5</accession>
<dbReference type="STRING" id="683125.SAMN05660206_102453"/>
<evidence type="ECO:0000259" key="1">
    <source>
        <dbReference type="Pfam" id="PF14129"/>
    </source>
</evidence>
<proteinExistence type="predicted"/>
<feature type="domain" description="DUF4296" evidence="1">
    <location>
        <begin position="23"/>
        <end position="103"/>
    </location>
</feature>
<keyword evidence="3" id="KW-1185">Reference proteome</keyword>
<evidence type="ECO:0000313" key="3">
    <source>
        <dbReference type="Proteomes" id="UP000198785"/>
    </source>
</evidence>
<evidence type="ECO:0000313" key="2">
    <source>
        <dbReference type="EMBL" id="SFS54244.1"/>
    </source>
</evidence>
<dbReference type="InterPro" id="IPR025381">
    <property type="entry name" value="DUF4296"/>
</dbReference>